<dbReference type="SUPFAM" id="SSF81901">
    <property type="entry name" value="HCP-like"/>
    <property type="match status" value="1"/>
</dbReference>
<dbReference type="InterPro" id="IPR024983">
    <property type="entry name" value="CHAT_dom"/>
</dbReference>
<dbReference type="InterPro" id="IPR011990">
    <property type="entry name" value="TPR-like_helical_dom_sf"/>
</dbReference>
<evidence type="ECO:0000256" key="2">
    <source>
        <dbReference type="SAM" id="MobiDB-lite"/>
    </source>
</evidence>
<dbReference type="Pfam" id="PF12770">
    <property type="entry name" value="CHAT"/>
    <property type="match status" value="1"/>
</dbReference>
<sequence length="1520" mass="171163">WVKDVGNSRFRAAFSFFEAPHCSTLLLPRLAYNVLPQGSWAMSFHTSFIPLSSSVNPALAWSLGNGGKGYIVINFPFTLNDGWYCEQPCTKFRTFQHRKERKGLRHEFIVLKLNNGRVCRVERMGDPNARLNALMTRGSVAQDLAQCFDSEDEAHLKTSELVTEVTLPCDFEILDVLKICRAIKEGEKTSSYTLQVYNCYFFSLAIQACLTRFVAHWEDKQRFEVWLSQVKEAVEEWTRTDQVVEASISSPHYNVLFRILSVLDSDDNQEPSLMCAIKLRLQPQLTAIQQDVDYRVNNLLWYSTIGSSLNEFIEEKAKKVVLDILQERLSKKPTSVTENQPGDTPPNQPEDTPPKPSRLKQKLVYQPSHPTIKFPPTTNPLPNSMETTYAKPTQAIASADISVNWLWHKKQQAISLTPGIVNLFLRVLHIALLGIWGIALFTFEIDNIPCVDVEQRLKDILADLERLGGMKRPDPKSIIKKIHASIADQRAVWDNSPWYSIHVRGNILESLEESKPRVEARYGQEEVKFIPVSIFQKRIIKRIQIQANEVESYWLGSAKDIQVELLETLSQVWKMIREDAGINEKVAVMGRSDLSSGLSSLGASHRDRFGRLGELNDLEKSMEYYSRALASTPNGHPDLSTRHADLGVAYRNRFRRLGEMNDLQKSIEQFSRALELTPEGHPDLSQRHVDLGTAMLLRFRRLDEMNDLERSMEHHSRALELTPDGHPNLSTRYADLGVAYRDRYQRLDEMSDLERSMELHSRALLLTPDGHPDLSQRCADLGTAKLLRFQRSGELHALTESIEQLSRALGLTPDGHPDLSTRHADIGVAYGNRSRRLGEMNDLERSMEHHFRALELTPDGHPDLSTRHADLGVAYRDRYQRLGEMNDLERSMELHSRALKLTPDDHPDLSTRHADLGVAYRDRYQRLGEMNDLEKSMEHHSRALEWTPDDHPGLSTRYFNWALSHLDHYRHAGDPSSLQRSLGAFRRASRVPTSPPRAKFQYALRWAALASENSSLQCIEAYQTAIDLLPQFIWLGATTIERYRNLSTAENLAADATYAAILDSSPILALEWVERARCVVWNQSLMLRSPLDRLHSSHPDLAARLQVVSEQLHNASLESSTPRSFILSTVDLEQVGQHRRRLAMEYNDLLGLVHQLHGFEDFLQPMKADALVHAARNGPIVVINCHKDRCDALLILPGEGNVEHIPLPSINGVKIQRIRLEFETSIEGANSGGISAKGVLAVLWHDIVQPVLDFLGYINNAPTDSLPHITWCPTGALSRLPLHAAGDYDQPHARVFNYAISSYTPSLTALLSSAPSVLSRGSRVLAIGQPHTRGHSALPGVVNELAFIKAHTQDKVQYSQLCDDQATTATVLDAMEQHDWVHFACHAHQNVTDPTKSGFFLHDGALDLAAISLRPFKNKGLAFLSAVQTAMGEEKLPDEAVHLAAGMLVAGYTSVIAIIWNVRDEDAPFVADKVYAELMKEGKVGNGEAGKALHYAVAELRDSVGEEEFGRWVPFIHIGS</sequence>
<evidence type="ECO:0000313" key="5">
    <source>
        <dbReference type="Proteomes" id="UP000663853"/>
    </source>
</evidence>
<dbReference type="PANTHER" id="PTHR19959">
    <property type="entry name" value="KINESIN LIGHT CHAIN"/>
    <property type="match status" value="1"/>
</dbReference>
<feature type="region of interest" description="Disordered" evidence="2">
    <location>
        <begin position="332"/>
        <end position="358"/>
    </location>
</feature>
<feature type="compositionally biased region" description="Polar residues" evidence="2">
    <location>
        <begin position="332"/>
        <end position="342"/>
    </location>
</feature>
<proteinExistence type="predicted"/>
<dbReference type="PROSITE" id="PS50005">
    <property type="entry name" value="TPR"/>
    <property type="match status" value="1"/>
</dbReference>
<dbReference type="Pfam" id="PF13374">
    <property type="entry name" value="TPR_10"/>
    <property type="match status" value="1"/>
</dbReference>
<dbReference type="Proteomes" id="UP000663853">
    <property type="component" value="Unassembled WGS sequence"/>
</dbReference>
<dbReference type="EMBL" id="CAJMXA010002218">
    <property type="protein sequence ID" value="CAE6477963.1"/>
    <property type="molecule type" value="Genomic_DNA"/>
</dbReference>
<feature type="domain" description="CHAT" evidence="3">
    <location>
        <begin position="1241"/>
        <end position="1520"/>
    </location>
</feature>
<accession>A0A8H3CEL4</accession>
<dbReference type="PANTHER" id="PTHR19959:SF119">
    <property type="entry name" value="FUNGAL LIPASE-LIKE DOMAIN-CONTAINING PROTEIN"/>
    <property type="match status" value="1"/>
</dbReference>
<evidence type="ECO:0000313" key="4">
    <source>
        <dbReference type="EMBL" id="CAE6477963.1"/>
    </source>
</evidence>
<dbReference type="Gene3D" id="1.25.40.10">
    <property type="entry name" value="Tetratricopeptide repeat domain"/>
    <property type="match status" value="3"/>
</dbReference>
<protein>
    <recommendedName>
        <fullName evidence="3">CHAT domain-containing protein</fullName>
    </recommendedName>
</protein>
<organism evidence="4 5">
    <name type="scientific">Rhizoctonia solani</name>
    <dbReference type="NCBI Taxonomy" id="456999"/>
    <lineage>
        <taxon>Eukaryota</taxon>
        <taxon>Fungi</taxon>
        <taxon>Dikarya</taxon>
        <taxon>Basidiomycota</taxon>
        <taxon>Agaricomycotina</taxon>
        <taxon>Agaricomycetes</taxon>
        <taxon>Cantharellales</taxon>
        <taxon>Ceratobasidiaceae</taxon>
        <taxon>Rhizoctonia</taxon>
    </lineage>
</organism>
<evidence type="ECO:0000256" key="1">
    <source>
        <dbReference type="PROSITE-ProRule" id="PRU00339"/>
    </source>
</evidence>
<name>A0A8H3CEL4_9AGAM</name>
<comment type="caution">
    <text evidence="4">The sequence shown here is derived from an EMBL/GenBank/DDBJ whole genome shotgun (WGS) entry which is preliminary data.</text>
</comment>
<feature type="non-terminal residue" evidence="4">
    <location>
        <position position="1"/>
    </location>
</feature>
<feature type="repeat" description="TPR" evidence="1">
    <location>
        <begin position="647"/>
        <end position="680"/>
    </location>
</feature>
<keyword evidence="1" id="KW-0802">TPR repeat</keyword>
<gene>
    <name evidence="4" type="ORF">RDB_LOCUS84142</name>
</gene>
<dbReference type="InterPro" id="IPR019734">
    <property type="entry name" value="TPR_rpt"/>
</dbReference>
<reference evidence="4" key="1">
    <citation type="submission" date="2021-01" db="EMBL/GenBank/DDBJ databases">
        <authorList>
            <person name="Kaushik A."/>
        </authorList>
    </citation>
    <scope>NUCLEOTIDE SEQUENCE</scope>
    <source>
        <strain evidence="4">AG6-10EEA</strain>
    </source>
</reference>
<evidence type="ECO:0000259" key="3">
    <source>
        <dbReference type="Pfam" id="PF12770"/>
    </source>
</evidence>